<proteinExistence type="predicted"/>
<dbReference type="AlphaFoldDB" id="A0A243QFY9"/>
<evidence type="ECO:0008006" key="4">
    <source>
        <dbReference type="Google" id="ProtNLM"/>
    </source>
</evidence>
<dbReference type="PROSITE" id="PS51257">
    <property type="entry name" value="PROKAR_LIPOPROTEIN"/>
    <property type="match status" value="1"/>
</dbReference>
<name>A0A243QFY9_9ACTN</name>
<protein>
    <recommendedName>
        <fullName evidence="4">DUF5642 domain-containing protein</fullName>
    </recommendedName>
</protein>
<keyword evidence="1" id="KW-0732">Signal</keyword>
<dbReference type="PROSITE" id="PS51318">
    <property type="entry name" value="TAT"/>
    <property type="match status" value="1"/>
</dbReference>
<dbReference type="RefSeq" id="WP_086533809.1">
    <property type="nucleotide sequence ID" value="NZ_NGFO01000002.1"/>
</dbReference>
<dbReference type="InterPro" id="IPR006311">
    <property type="entry name" value="TAT_signal"/>
</dbReference>
<feature type="chain" id="PRO_5039275382" description="DUF5642 domain-containing protein" evidence="1">
    <location>
        <begin position="23"/>
        <end position="256"/>
    </location>
</feature>
<keyword evidence="3" id="KW-1185">Reference proteome</keyword>
<organism evidence="2 3">
    <name type="scientific">Gordonia lacunae</name>
    <dbReference type="NCBI Taxonomy" id="417102"/>
    <lineage>
        <taxon>Bacteria</taxon>
        <taxon>Bacillati</taxon>
        <taxon>Actinomycetota</taxon>
        <taxon>Actinomycetes</taxon>
        <taxon>Mycobacteriales</taxon>
        <taxon>Gordoniaceae</taxon>
        <taxon>Gordonia</taxon>
    </lineage>
</organism>
<sequence>MLTLLGRRRSSAALAVSVAAVALGVAGCAAGPEAAQAPRGPADLVLSASQLPPGYTSAPLSVSDLVAGNQAAIDASRSARVAPEYCRPTSDEALNKQLTADNSAVLAARDGATGTLVELVTTAPRDIDADRLTTTGRCSRTTTEITTGHLSGSRVLTVYTELPQPDIDGGLLPGEQLLLTRSDVTTTLSDGGVRRQVGFAGYAVLDRPESGPVTVQLTVSGAPTRATTPPTTPVEPIDPTAFSALFDAAVERVITP</sequence>
<reference evidence="2 3" key="1">
    <citation type="submission" date="2017-05" db="EMBL/GenBank/DDBJ databases">
        <title>Biotechnological potential of actinobacteria isolated from South African environments.</title>
        <authorList>
            <person name="Le Roes-Hill M."/>
            <person name="Prins A."/>
            <person name="Durrell K.A."/>
        </authorList>
    </citation>
    <scope>NUCLEOTIDE SEQUENCE [LARGE SCALE GENOMIC DNA]</scope>
    <source>
        <strain evidence="2">BS2</strain>
    </source>
</reference>
<gene>
    <name evidence="2" type="ORF">CA982_02745</name>
</gene>
<dbReference type="Proteomes" id="UP000194632">
    <property type="component" value="Unassembled WGS sequence"/>
</dbReference>
<dbReference type="OrthoDB" id="4578095at2"/>
<dbReference type="EMBL" id="NGFO01000002">
    <property type="protein sequence ID" value="OUC80668.1"/>
    <property type="molecule type" value="Genomic_DNA"/>
</dbReference>
<comment type="caution">
    <text evidence="2">The sequence shown here is derived from an EMBL/GenBank/DDBJ whole genome shotgun (WGS) entry which is preliminary data.</text>
</comment>
<accession>A0A243QFY9</accession>
<evidence type="ECO:0000313" key="2">
    <source>
        <dbReference type="EMBL" id="OUC80668.1"/>
    </source>
</evidence>
<feature type="signal peptide" evidence="1">
    <location>
        <begin position="1"/>
        <end position="22"/>
    </location>
</feature>
<evidence type="ECO:0000313" key="3">
    <source>
        <dbReference type="Proteomes" id="UP000194632"/>
    </source>
</evidence>
<evidence type="ECO:0000256" key="1">
    <source>
        <dbReference type="SAM" id="SignalP"/>
    </source>
</evidence>